<dbReference type="AlphaFoldDB" id="A0A8J3Q812"/>
<organism evidence="2 3">
    <name type="scientific">Rhizocola hellebori</name>
    <dbReference type="NCBI Taxonomy" id="1392758"/>
    <lineage>
        <taxon>Bacteria</taxon>
        <taxon>Bacillati</taxon>
        <taxon>Actinomycetota</taxon>
        <taxon>Actinomycetes</taxon>
        <taxon>Micromonosporales</taxon>
        <taxon>Micromonosporaceae</taxon>
        <taxon>Rhizocola</taxon>
    </lineage>
</organism>
<comment type="caution">
    <text evidence="2">The sequence shown here is derived from an EMBL/GenBank/DDBJ whole genome shotgun (WGS) entry which is preliminary data.</text>
</comment>
<sequence>MQMRLCCTAVGQSDDEVGVDLYMLWVAGSIHLPRTAEVCEDNNQDVHNTAFWEGTAFRNEWGQESDVAAPWRALRDSVQRVFSTSAINTDLAGHALVAIAQNYANNDAEAAETMNSLIADYRASDELPQPPGPLELENPGDPVQTTTGPDGTEVPVRDDDE</sequence>
<protein>
    <submittedName>
        <fullName evidence="2">Uncharacterized protein</fullName>
    </submittedName>
</protein>
<dbReference type="EMBL" id="BONY01000015">
    <property type="protein sequence ID" value="GIH04927.1"/>
    <property type="molecule type" value="Genomic_DNA"/>
</dbReference>
<proteinExistence type="predicted"/>
<name>A0A8J3Q812_9ACTN</name>
<evidence type="ECO:0000313" key="2">
    <source>
        <dbReference type="EMBL" id="GIH04927.1"/>
    </source>
</evidence>
<dbReference type="Proteomes" id="UP000612899">
    <property type="component" value="Unassembled WGS sequence"/>
</dbReference>
<accession>A0A8J3Q812</accession>
<keyword evidence="3" id="KW-1185">Reference proteome</keyword>
<feature type="region of interest" description="Disordered" evidence="1">
    <location>
        <begin position="122"/>
        <end position="161"/>
    </location>
</feature>
<evidence type="ECO:0000313" key="3">
    <source>
        <dbReference type="Proteomes" id="UP000612899"/>
    </source>
</evidence>
<evidence type="ECO:0000256" key="1">
    <source>
        <dbReference type="SAM" id="MobiDB-lite"/>
    </source>
</evidence>
<reference evidence="2" key="1">
    <citation type="submission" date="2021-01" db="EMBL/GenBank/DDBJ databases">
        <title>Whole genome shotgun sequence of Rhizocola hellebori NBRC 109834.</title>
        <authorList>
            <person name="Komaki H."/>
            <person name="Tamura T."/>
        </authorList>
    </citation>
    <scope>NUCLEOTIDE SEQUENCE</scope>
    <source>
        <strain evidence="2">NBRC 109834</strain>
    </source>
</reference>
<gene>
    <name evidence="2" type="ORF">Rhe02_29940</name>
</gene>